<dbReference type="SUPFAM" id="SSF48452">
    <property type="entry name" value="TPR-like"/>
    <property type="match status" value="1"/>
</dbReference>
<reference evidence="3" key="2">
    <citation type="journal article" date="2021" name="PeerJ">
        <title>Extensive microbial diversity within the chicken gut microbiome revealed by metagenomics and culture.</title>
        <authorList>
            <person name="Gilroy R."/>
            <person name="Ravi A."/>
            <person name="Getino M."/>
            <person name="Pursley I."/>
            <person name="Horton D.L."/>
            <person name="Alikhan N.F."/>
            <person name="Baker D."/>
            <person name="Gharbi K."/>
            <person name="Hall N."/>
            <person name="Watson M."/>
            <person name="Adriaenssens E.M."/>
            <person name="Foster-Nyarko E."/>
            <person name="Jarju S."/>
            <person name="Secka A."/>
            <person name="Antonio M."/>
            <person name="Oren A."/>
            <person name="Chaudhuri R.R."/>
            <person name="La Ragione R."/>
            <person name="Hildebrand F."/>
            <person name="Pallen M.J."/>
        </authorList>
    </citation>
    <scope>NUCLEOTIDE SEQUENCE</scope>
    <source>
        <strain evidence="3">CHK152-2994</strain>
    </source>
</reference>
<dbReference type="AlphaFoldDB" id="A0A9D1FW49"/>
<dbReference type="InterPro" id="IPR011990">
    <property type="entry name" value="TPR-like_helical_dom_sf"/>
</dbReference>
<dbReference type="EMBL" id="DVJO01000117">
    <property type="protein sequence ID" value="HIS83028.1"/>
    <property type="molecule type" value="Genomic_DNA"/>
</dbReference>
<feature type="signal peptide" evidence="2">
    <location>
        <begin position="1"/>
        <end position="26"/>
    </location>
</feature>
<proteinExistence type="predicted"/>
<sequence>MICRKYFLVLPLVLICFLFGYPPSIAADGGYSGYKNHAADFSGLNADVIRKQGDEYFVKAYDSEVDADKKKFYRLAMNKYYVLSQIYPGDYYAYAQMARINDERAEDRFAKKNFSQAFNLDKYNPYTNFYYAEFNIKRERYHEALKYYLTAYNNGYKDNYITNFKIAVLYEKLGDLKKSKEFYENSYKLNPEANDLRDKINSIQSLNYEQTEYYHSIRE</sequence>
<feature type="chain" id="PRO_5038670556" description="Tetratricopeptide repeat protein" evidence="2">
    <location>
        <begin position="27"/>
        <end position="219"/>
    </location>
</feature>
<reference evidence="3" key="1">
    <citation type="submission" date="2020-10" db="EMBL/GenBank/DDBJ databases">
        <authorList>
            <person name="Gilroy R."/>
        </authorList>
    </citation>
    <scope>NUCLEOTIDE SEQUENCE</scope>
    <source>
        <strain evidence="3">CHK152-2994</strain>
    </source>
</reference>
<evidence type="ECO:0008006" key="5">
    <source>
        <dbReference type="Google" id="ProtNLM"/>
    </source>
</evidence>
<name>A0A9D1FW49_9BACT</name>
<evidence type="ECO:0000313" key="3">
    <source>
        <dbReference type="EMBL" id="HIS83028.1"/>
    </source>
</evidence>
<accession>A0A9D1FW49</accession>
<dbReference type="PROSITE" id="PS50005">
    <property type="entry name" value="TPR"/>
    <property type="match status" value="1"/>
</dbReference>
<comment type="caution">
    <text evidence="3">The sequence shown here is derived from an EMBL/GenBank/DDBJ whole genome shotgun (WGS) entry which is preliminary data.</text>
</comment>
<gene>
    <name evidence="3" type="ORF">IAD41_05420</name>
</gene>
<evidence type="ECO:0000256" key="2">
    <source>
        <dbReference type="SAM" id="SignalP"/>
    </source>
</evidence>
<evidence type="ECO:0000313" key="4">
    <source>
        <dbReference type="Proteomes" id="UP000824139"/>
    </source>
</evidence>
<dbReference type="Gene3D" id="1.25.40.10">
    <property type="entry name" value="Tetratricopeptide repeat domain"/>
    <property type="match status" value="1"/>
</dbReference>
<dbReference type="Proteomes" id="UP000824139">
    <property type="component" value="Unassembled WGS sequence"/>
</dbReference>
<evidence type="ECO:0000256" key="1">
    <source>
        <dbReference type="PROSITE-ProRule" id="PRU00339"/>
    </source>
</evidence>
<keyword evidence="1" id="KW-0802">TPR repeat</keyword>
<protein>
    <recommendedName>
        <fullName evidence="5">Tetratricopeptide repeat protein</fullName>
    </recommendedName>
</protein>
<keyword evidence="2" id="KW-0732">Signal</keyword>
<dbReference type="InterPro" id="IPR019734">
    <property type="entry name" value="TPR_rpt"/>
</dbReference>
<organism evidence="3 4">
    <name type="scientific">Candidatus Scatenecus faecavium</name>
    <dbReference type="NCBI Taxonomy" id="2840915"/>
    <lineage>
        <taxon>Bacteria</taxon>
        <taxon>Candidatus Scatenecus</taxon>
    </lineage>
</organism>
<feature type="repeat" description="TPR" evidence="1">
    <location>
        <begin position="160"/>
        <end position="193"/>
    </location>
</feature>